<comment type="caution">
    <text evidence="2">The sequence shown here is derived from an EMBL/GenBank/DDBJ whole genome shotgun (WGS) entry which is preliminary data.</text>
</comment>
<dbReference type="Proteomes" id="UP000019474">
    <property type="component" value="Unassembled WGS sequence"/>
</dbReference>
<evidence type="ECO:0000256" key="1">
    <source>
        <dbReference type="SAM" id="Phobius"/>
    </source>
</evidence>
<dbReference type="AlphaFoldDB" id="W9EG20"/>
<organism evidence="2 3">
    <name type="scientific">Fructilactobacillus florum 8D</name>
    <dbReference type="NCBI Taxonomy" id="1221538"/>
    <lineage>
        <taxon>Bacteria</taxon>
        <taxon>Bacillati</taxon>
        <taxon>Bacillota</taxon>
        <taxon>Bacilli</taxon>
        <taxon>Lactobacillales</taxon>
        <taxon>Lactobacillaceae</taxon>
        <taxon>Fructilactobacillus</taxon>
    </lineage>
</organism>
<accession>W9EG20</accession>
<dbReference type="PROSITE" id="PS51257">
    <property type="entry name" value="PROKAR_LIPOPROTEIN"/>
    <property type="match status" value="1"/>
</dbReference>
<keyword evidence="1" id="KW-0812">Transmembrane</keyword>
<gene>
    <name evidence="2" type="ORF">B808_1251</name>
</gene>
<evidence type="ECO:0000313" key="2">
    <source>
        <dbReference type="EMBL" id="ETO39920.1"/>
    </source>
</evidence>
<protein>
    <submittedName>
        <fullName evidence="2">Uncharacterized protein</fullName>
    </submittedName>
</protein>
<name>W9EG20_9LACO</name>
<keyword evidence="1" id="KW-1133">Transmembrane helix</keyword>
<evidence type="ECO:0000313" key="3">
    <source>
        <dbReference type="Proteomes" id="UP000019474"/>
    </source>
</evidence>
<dbReference type="PATRIC" id="fig|1221538.3.peg.1257"/>
<dbReference type="EMBL" id="ALXG01000049">
    <property type="protein sequence ID" value="ETO39920.1"/>
    <property type="molecule type" value="Genomic_DNA"/>
</dbReference>
<reference evidence="2 3" key="1">
    <citation type="submission" date="2012-08" db="EMBL/GenBank/DDBJ databases">
        <title>Genome sequencing of Lactobacillus florum 8D.</title>
        <authorList>
            <person name="Kim E.B."/>
            <person name="Marco M.L."/>
        </authorList>
    </citation>
    <scope>NUCLEOTIDE SEQUENCE [LARGE SCALE GENOMIC DNA]</scope>
    <source>
        <strain evidence="2 3">8D</strain>
    </source>
</reference>
<proteinExistence type="predicted"/>
<keyword evidence="1" id="KW-0472">Membrane</keyword>
<keyword evidence="3" id="KW-1185">Reference proteome</keyword>
<feature type="transmembrane region" description="Helical" evidence="1">
    <location>
        <begin position="12"/>
        <end position="32"/>
    </location>
</feature>
<sequence length="64" mass="7375">MLQRLCWRRNASLTMIGAVFWATVACVVLVQLQQANLIVQQNNSRIRHYQLAKTHFAEKHLGTP</sequence>